<dbReference type="Proteomes" id="UP000314986">
    <property type="component" value="Unassembled WGS sequence"/>
</dbReference>
<dbReference type="STRING" id="7868.ENSCMIP00000044677"/>
<sequence>MEELSSANWFEMEPRYCLQKRHTCLQSAEQPWLDFVCYTAFSVLQCCLVICQTHRLSILKKGLGELSCLWDIAVGVGLILLRRWMTGGVCRSRVRLDGKTVIVTGANVGIGKETAKDIARRGARVILACRDLEKAEKAAAKIREETGNGNVLIRKLDLASLKSVRAFAKEIQDTETQLDVLINNAGIMWCPKWKTEDGFEMQFGVNHLGHFLLTNLLLDLLKKSAPSRIVNVASLAHKRGKINFDDINLDQKYDSVVSYSQSKLANVLFTRELAKRLVGTGVTANSLHPGLVMTDLGRHVLPTISLLLKIAMTPLALFMFKNSWQGAQTNIHCAVAEELKHTTGLYFR</sequence>
<dbReference type="Ensembl" id="ENSCMIT00000045316.1">
    <property type="protein sequence ID" value="ENSCMIP00000044677.1"/>
    <property type="gene ID" value="ENSCMIG00000018476.1"/>
</dbReference>
<dbReference type="Gene3D" id="3.40.50.720">
    <property type="entry name" value="NAD(P)-binding Rossmann-like Domain"/>
    <property type="match status" value="1"/>
</dbReference>
<dbReference type="SUPFAM" id="SSF51735">
    <property type="entry name" value="NAD(P)-binding Rossmann-fold domains"/>
    <property type="match status" value="1"/>
</dbReference>
<dbReference type="PANTHER" id="PTHR43157">
    <property type="entry name" value="PHOSPHATIDYLINOSITOL-GLYCAN BIOSYNTHESIS CLASS F PROTEIN-RELATED"/>
    <property type="match status" value="1"/>
</dbReference>
<dbReference type="InterPro" id="IPR002347">
    <property type="entry name" value="SDR_fam"/>
</dbReference>
<proteinExistence type="inferred from homology"/>
<keyword evidence="5" id="KW-1185">Reference proteome</keyword>
<reference evidence="5" key="3">
    <citation type="journal article" date="2014" name="Nature">
        <title>Elephant shark genome provides unique insights into gnathostome evolution.</title>
        <authorList>
            <consortium name="International Elephant Shark Genome Sequencing Consortium"/>
            <person name="Venkatesh B."/>
            <person name="Lee A.P."/>
            <person name="Ravi V."/>
            <person name="Maurya A.K."/>
            <person name="Lian M.M."/>
            <person name="Swann J.B."/>
            <person name="Ohta Y."/>
            <person name="Flajnik M.F."/>
            <person name="Sutoh Y."/>
            <person name="Kasahara M."/>
            <person name="Hoon S."/>
            <person name="Gangu V."/>
            <person name="Roy S.W."/>
            <person name="Irimia M."/>
            <person name="Korzh V."/>
            <person name="Kondrychyn I."/>
            <person name="Lim Z.W."/>
            <person name="Tay B.H."/>
            <person name="Tohari S."/>
            <person name="Kong K.W."/>
            <person name="Ho S."/>
            <person name="Lorente-Galdos B."/>
            <person name="Quilez J."/>
            <person name="Marques-Bonet T."/>
            <person name="Raney B.J."/>
            <person name="Ingham P.W."/>
            <person name="Tay A."/>
            <person name="Hillier L.W."/>
            <person name="Minx P."/>
            <person name="Boehm T."/>
            <person name="Wilson R.K."/>
            <person name="Brenner S."/>
            <person name="Warren W.C."/>
        </authorList>
    </citation>
    <scope>NUCLEOTIDE SEQUENCE [LARGE SCALE GENOMIC DNA]</scope>
</reference>
<dbReference type="GO" id="GO:0016491">
    <property type="term" value="F:oxidoreductase activity"/>
    <property type="evidence" value="ECO:0007669"/>
    <property type="project" value="UniProtKB-KW"/>
</dbReference>
<evidence type="ECO:0000313" key="5">
    <source>
        <dbReference type="Proteomes" id="UP000314986"/>
    </source>
</evidence>
<accession>A0A4W3JPS6</accession>
<reference evidence="5" key="2">
    <citation type="journal article" date="2007" name="PLoS Biol.">
        <title>Survey sequencing and comparative analysis of the elephant shark (Callorhinchus milii) genome.</title>
        <authorList>
            <person name="Venkatesh B."/>
            <person name="Kirkness E.F."/>
            <person name="Loh Y.H."/>
            <person name="Halpern A.L."/>
            <person name="Lee A.P."/>
            <person name="Johnson J."/>
            <person name="Dandona N."/>
            <person name="Viswanathan L.D."/>
            <person name="Tay A."/>
            <person name="Venter J.C."/>
            <person name="Strausberg R.L."/>
            <person name="Brenner S."/>
        </authorList>
    </citation>
    <scope>NUCLEOTIDE SEQUENCE [LARGE SCALE GENOMIC DNA]</scope>
</reference>
<evidence type="ECO:0000256" key="1">
    <source>
        <dbReference type="ARBA" id="ARBA00006484"/>
    </source>
</evidence>
<evidence type="ECO:0000313" key="4">
    <source>
        <dbReference type="Ensembl" id="ENSCMIP00000044677.1"/>
    </source>
</evidence>
<dbReference type="NCBIfam" id="NF004846">
    <property type="entry name" value="PRK06197.1"/>
    <property type="match status" value="1"/>
</dbReference>
<reference evidence="4" key="4">
    <citation type="submission" date="2025-08" db="UniProtKB">
        <authorList>
            <consortium name="Ensembl"/>
        </authorList>
    </citation>
    <scope>IDENTIFICATION</scope>
</reference>
<reference evidence="4" key="5">
    <citation type="submission" date="2025-09" db="UniProtKB">
        <authorList>
            <consortium name="Ensembl"/>
        </authorList>
    </citation>
    <scope>IDENTIFICATION</scope>
</reference>
<name>A0A4W3JPS6_CALMI</name>
<dbReference type="InterPro" id="IPR036291">
    <property type="entry name" value="NAD(P)-bd_dom_sf"/>
</dbReference>
<dbReference type="GeneTree" id="ENSGT00940000165857"/>
<evidence type="ECO:0000256" key="2">
    <source>
        <dbReference type="ARBA" id="ARBA00023002"/>
    </source>
</evidence>
<dbReference type="InParanoid" id="A0A4W3JPS6"/>
<organism evidence="4 5">
    <name type="scientific">Callorhinchus milii</name>
    <name type="common">Ghost shark</name>
    <dbReference type="NCBI Taxonomy" id="7868"/>
    <lineage>
        <taxon>Eukaryota</taxon>
        <taxon>Metazoa</taxon>
        <taxon>Chordata</taxon>
        <taxon>Craniata</taxon>
        <taxon>Vertebrata</taxon>
        <taxon>Chondrichthyes</taxon>
        <taxon>Holocephali</taxon>
        <taxon>Chimaeriformes</taxon>
        <taxon>Callorhinchidae</taxon>
        <taxon>Callorhinchus</taxon>
    </lineage>
</organism>
<keyword evidence="2" id="KW-0560">Oxidoreductase</keyword>
<reference evidence="5" key="1">
    <citation type="journal article" date="2006" name="Science">
        <title>Ancient noncoding elements conserved in the human genome.</title>
        <authorList>
            <person name="Venkatesh B."/>
            <person name="Kirkness E.F."/>
            <person name="Loh Y.H."/>
            <person name="Halpern A.L."/>
            <person name="Lee A.P."/>
            <person name="Johnson J."/>
            <person name="Dandona N."/>
            <person name="Viswanathan L.D."/>
            <person name="Tay A."/>
            <person name="Venter J.C."/>
            <person name="Strausberg R.L."/>
            <person name="Brenner S."/>
        </authorList>
    </citation>
    <scope>NUCLEOTIDE SEQUENCE [LARGE SCALE GENOMIC DNA]</scope>
</reference>
<dbReference type="PRINTS" id="PR00080">
    <property type="entry name" value="SDRFAMILY"/>
</dbReference>
<dbReference type="PRINTS" id="PR00081">
    <property type="entry name" value="GDHRDH"/>
</dbReference>
<gene>
    <name evidence="4" type="primary">si:ch211-107o10.3</name>
</gene>
<dbReference type="AlphaFoldDB" id="A0A4W3JPS6"/>
<protein>
    <submittedName>
        <fullName evidence="4">Si:ch211-107o10.3</fullName>
    </submittedName>
</protein>
<evidence type="ECO:0000256" key="3">
    <source>
        <dbReference type="RuleBase" id="RU000363"/>
    </source>
</evidence>
<dbReference type="Pfam" id="PF00106">
    <property type="entry name" value="adh_short"/>
    <property type="match status" value="1"/>
</dbReference>
<dbReference type="PANTHER" id="PTHR43157:SF31">
    <property type="entry name" value="PHOSPHATIDYLINOSITOL-GLYCAN BIOSYNTHESIS CLASS F PROTEIN"/>
    <property type="match status" value="1"/>
</dbReference>
<comment type="similarity">
    <text evidence="1 3">Belongs to the short-chain dehydrogenases/reductases (SDR) family.</text>
</comment>